<keyword evidence="3" id="KW-1185">Reference proteome</keyword>
<proteinExistence type="predicted"/>
<dbReference type="Proteomes" id="UP000822688">
    <property type="component" value="Chromosome 2"/>
</dbReference>
<dbReference type="EMBL" id="CM026422">
    <property type="protein sequence ID" value="KAG0588355.1"/>
    <property type="molecule type" value="Genomic_DNA"/>
</dbReference>
<name>A0A8T0IYI6_CERPU</name>
<reference evidence="2" key="1">
    <citation type="submission" date="2020-06" db="EMBL/GenBank/DDBJ databases">
        <title>WGS assembly of Ceratodon purpureus strain R40.</title>
        <authorList>
            <person name="Carey S.B."/>
            <person name="Jenkins J."/>
            <person name="Shu S."/>
            <person name="Lovell J.T."/>
            <person name="Sreedasyam A."/>
            <person name="Maumus F."/>
            <person name="Tiley G.P."/>
            <person name="Fernandez-Pozo N."/>
            <person name="Barry K."/>
            <person name="Chen C."/>
            <person name="Wang M."/>
            <person name="Lipzen A."/>
            <person name="Daum C."/>
            <person name="Saski C.A."/>
            <person name="Payton A.C."/>
            <person name="Mcbreen J.C."/>
            <person name="Conrad R.E."/>
            <person name="Kollar L.M."/>
            <person name="Olsson S."/>
            <person name="Huttunen S."/>
            <person name="Landis J.B."/>
            <person name="Wickett N.J."/>
            <person name="Johnson M.G."/>
            <person name="Rensing S.A."/>
            <person name="Grimwood J."/>
            <person name="Schmutz J."/>
            <person name="Mcdaniel S.F."/>
        </authorList>
    </citation>
    <scope>NUCLEOTIDE SEQUENCE</scope>
    <source>
        <strain evidence="2">R40</strain>
    </source>
</reference>
<dbReference type="PANTHER" id="PTHR34370:SF1">
    <property type="entry name" value="OS04G0600100 PROTEIN"/>
    <property type="match status" value="1"/>
</dbReference>
<keyword evidence="1" id="KW-0812">Transmembrane</keyword>
<accession>A0A8T0IYI6</accession>
<keyword evidence="1" id="KW-1133">Transmembrane helix</keyword>
<evidence type="ECO:0000256" key="1">
    <source>
        <dbReference type="SAM" id="Phobius"/>
    </source>
</evidence>
<gene>
    <name evidence="2" type="ORF">KC19_2G237400</name>
</gene>
<evidence type="ECO:0000313" key="3">
    <source>
        <dbReference type="Proteomes" id="UP000822688"/>
    </source>
</evidence>
<feature type="transmembrane region" description="Helical" evidence="1">
    <location>
        <begin position="102"/>
        <end position="124"/>
    </location>
</feature>
<evidence type="ECO:0000313" key="2">
    <source>
        <dbReference type="EMBL" id="KAG0588355.1"/>
    </source>
</evidence>
<keyword evidence="1" id="KW-0472">Membrane</keyword>
<organism evidence="2 3">
    <name type="scientific">Ceratodon purpureus</name>
    <name type="common">Fire moss</name>
    <name type="synonym">Dicranum purpureum</name>
    <dbReference type="NCBI Taxonomy" id="3225"/>
    <lineage>
        <taxon>Eukaryota</taxon>
        <taxon>Viridiplantae</taxon>
        <taxon>Streptophyta</taxon>
        <taxon>Embryophyta</taxon>
        <taxon>Bryophyta</taxon>
        <taxon>Bryophytina</taxon>
        <taxon>Bryopsida</taxon>
        <taxon>Dicranidae</taxon>
        <taxon>Pseudoditrichales</taxon>
        <taxon>Ditrichaceae</taxon>
        <taxon>Ceratodon</taxon>
    </lineage>
</organism>
<dbReference type="PANTHER" id="PTHR34370">
    <property type="entry name" value="OS04G0600100 PROTEIN"/>
    <property type="match status" value="1"/>
</dbReference>
<sequence>MATMMLSATPISLIASRNGVCRPSPAGLHLIRIQRISCHVGWSKGRRGWVAAAGGSPSSDEASDVGQVEENVGKRPAPVWKFWQMNAGELKEKVAKLGRAGLLAYGLFNAITYTTMFYVAFLAFEKSTGQNPANNLKACLGGMVTMWTGNNFTRPLRVAGAAALAPFMDKVLKKTQKTFKLKDEATTLLFLVMVLIVLCILAVGLLILSRLGR</sequence>
<comment type="caution">
    <text evidence="2">The sequence shown here is derived from an EMBL/GenBank/DDBJ whole genome shotgun (WGS) entry which is preliminary data.</text>
</comment>
<protein>
    <submittedName>
        <fullName evidence="2">Uncharacterized protein</fullName>
    </submittedName>
</protein>
<dbReference type="AlphaFoldDB" id="A0A8T0IYI6"/>
<feature type="transmembrane region" description="Helical" evidence="1">
    <location>
        <begin position="188"/>
        <end position="208"/>
    </location>
</feature>